<evidence type="ECO:0000259" key="1">
    <source>
        <dbReference type="Pfam" id="PF13569"/>
    </source>
</evidence>
<comment type="caution">
    <text evidence="3">The sequence shown here is derived from an EMBL/GenBank/DDBJ whole genome shotgun (WGS) entry which is preliminary data.</text>
</comment>
<evidence type="ECO:0000313" key="3">
    <source>
        <dbReference type="EMBL" id="MFD0991155.1"/>
    </source>
</evidence>
<reference evidence="4" key="1">
    <citation type="journal article" date="2019" name="Int. J. Syst. Evol. Microbiol.">
        <title>The Global Catalogue of Microorganisms (GCM) 10K type strain sequencing project: providing services to taxonomists for standard genome sequencing and annotation.</title>
        <authorList>
            <consortium name="The Broad Institute Genomics Platform"/>
            <consortium name="The Broad Institute Genome Sequencing Center for Infectious Disease"/>
            <person name="Wu L."/>
            <person name="Ma J."/>
        </authorList>
    </citation>
    <scope>NUCLEOTIDE SEQUENCE [LARGE SCALE GENOMIC DNA]</scope>
    <source>
        <strain evidence="4">CCUG 62414</strain>
    </source>
</reference>
<dbReference type="InterPro" id="IPR025406">
    <property type="entry name" value="DUF4132"/>
</dbReference>
<protein>
    <submittedName>
        <fullName evidence="3">DUF4132 domain-containing protein</fullName>
    </submittedName>
</protein>
<evidence type="ECO:0000259" key="2">
    <source>
        <dbReference type="Pfam" id="PF24879"/>
    </source>
</evidence>
<dbReference type="RefSeq" id="WP_379926835.1">
    <property type="nucleotide sequence ID" value="NZ_JBHTJI010000042.1"/>
</dbReference>
<sequence length="872" mass="99999">MGIKESFRNLFGKKEFAEKPVNNQFEKLLDDLLAENYSKNQYGNYVSSGSIGKLKSYKTIKELDSTTKKALVFYLIEPINTSETIYKKSGNFSGRELNWQKKYTYSELLNLLMRSNLDLSSDDIIRLINEFKISDERNIKSFTFWPIGFAVQQIERLVKKEGLDNTLKFYLKDLLDSLKHTSKKNYWGADLEKIKVKLEKIVFESENDLSKAPPYTLPDDRLSHMVNPQILGLKSDMQDSMYTLFHLFMKATGAKPTQKYLKETSDIIDSIGLEKYKSIVQEWLEFTASLKVIETPKQVRYPDGRVYNYVANEFLHEKNLIFLKGLLWSMSKFYDSKTLNIIAKLTERCFDKIPGVGPTAAGVGNACIYTLGSVKGLEGISHLSRLKLKIKQNNTKAIIGKYIEASSQKLGISTSEIEELSIPDFGLVNGFKTYVFDDYTLEVKIEALGKVALTWVKPDGSIQKTAPSFIKDTSKHKQTLKKAKDSVVQIKKYLTAQRDRIDRLYLYNRVWTYDNFLKFYLNHGLVNFIAKDLIWTFKTGDKEESGLWVKEEWVDVKGNALTCINNEAEVKLWHPINAEVNEVLAWRNRLEELNIKQALKQAYREVYILTDAEINTKTYSNRMAAHLLKQHQFKALTGLRGWHYSLLGAFDDGRDGDIAKIALKEYNLEAQFWINEVNASEAWNDAGIWDYVATDQVRFVNTENEVKDLIEIPKIILSEIMRDVDLFVGVASVGNDPQWRDNGGLPQYTDYWTSYSFGELTEVAKTRKEILEKIVPRLKIGKVASFEGKFLKIKGTKRTYKIHIGSTNILMEPNDQYLCIVPARGKDVNTENVFLPFEGDRGLSLVLSKAFLLAEDDKITDTTILSQINRKG</sequence>
<dbReference type="InterPro" id="IPR056639">
    <property type="entry name" value="DUF7737"/>
</dbReference>
<feature type="domain" description="DUF7737" evidence="2">
    <location>
        <begin position="764"/>
        <end position="868"/>
    </location>
</feature>
<accession>A0ABW3JKW4</accession>
<dbReference type="Pfam" id="PF24879">
    <property type="entry name" value="DUF7737"/>
    <property type="match status" value="1"/>
</dbReference>
<dbReference type="Pfam" id="PF13569">
    <property type="entry name" value="DUF4132"/>
    <property type="match status" value="1"/>
</dbReference>
<feature type="domain" description="DUF4132" evidence="1">
    <location>
        <begin position="460"/>
        <end position="642"/>
    </location>
</feature>
<dbReference type="Proteomes" id="UP001597061">
    <property type="component" value="Unassembled WGS sequence"/>
</dbReference>
<dbReference type="EMBL" id="JBHTJI010000042">
    <property type="protein sequence ID" value="MFD0991155.1"/>
    <property type="molecule type" value="Genomic_DNA"/>
</dbReference>
<keyword evidence="4" id="KW-1185">Reference proteome</keyword>
<gene>
    <name evidence="3" type="ORF">ACFQ1R_13690</name>
</gene>
<organism evidence="3 4">
    <name type="scientific">Mariniflexile jejuense</name>
    <dbReference type="NCBI Taxonomy" id="1173582"/>
    <lineage>
        <taxon>Bacteria</taxon>
        <taxon>Pseudomonadati</taxon>
        <taxon>Bacteroidota</taxon>
        <taxon>Flavobacteriia</taxon>
        <taxon>Flavobacteriales</taxon>
        <taxon>Flavobacteriaceae</taxon>
        <taxon>Mariniflexile</taxon>
    </lineage>
</organism>
<name>A0ABW3JKW4_9FLAO</name>
<evidence type="ECO:0000313" key="4">
    <source>
        <dbReference type="Proteomes" id="UP001597061"/>
    </source>
</evidence>
<proteinExistence type="predicted"/>